<gene>
    <name evidence="1" type="ORF">Pfra01_000661700</name>
</gene>
<dbReference type="EMBL" id="BSXT01000569">
    <property type="protein sequence ID" value="GMF30182.1"/>
    <property type="molecule type" value="Genomic_DNA"/>
</dbReference>
<accession>A0A9W6UDI7</accession>
<dbReference type="OrthoDB" id="110846at2759"/>
<proteinExistence type="predicted"/>
<evidence type="ECO:0000313" key="1">
    <source>
        <dbReference type="EMBL" id="GMF30182.1"/>
    </source>
</evidence>
<comment type="caution">
    <text evidence="1">The sequence shown here is derived from an EMBL/GenBank/DDBJ whole genome shotgun (WGS) entry which is preliminary data.</text>
</comment>
<organism evidence="1 2">
    <name type="scientific">Phytophthora fragariaefolia</name>
    <dbReference type="NCBI Taxonomy" id="1490495"/>
    <lineage>
        <taxon>Eukaryota</taxon>
        <taxon>Sar</taxon>
        <taxon>Stramenopiles</taxon>
        <taxon>Oomycota</taxon>
        <taxon>Peronosporomycetes</taxon>
        <taxon>Peronosporales</taxon>
        <taxon>Peronosporaceae</taxon>
        <taxon>Phytophthora</taxon>
    </lineage>
</organism>
<sequence length="232" mass="26576">MSSSRDVFERLVQQTVRNVLFQEPSGRSVQKQHAFTTLPSKMLVPRNNKCRVPKMSHTTEACPGSLIHLLISLSEKGSDNPGEENSDNNDDEACLDSWITDCVNWSIERLKAEKARIKRYLRICQKTTQTTAQVSIIHEAYAILKLLLLERDPGYRECLQQTIGCHKLFQASLHVLLTLYATYFERAHGRQVHLPAFENLVHVALSSFIHLTNGIYRADLQERRREAYQNGL</sequence>
<evidence type="ECO:0000313" key="2">
    <source>
        <dbReference type="Proteomes" id="UP001165121"/>
    </source>
</evidence>
<name>A0A9W6UDI7_9STRA</name>
<keyword evidence="2" id="KW-1185">Reference proteome</keyword>
<dbReference type="AlphaFoldDB" id="A0A9W6UDI7"/>
<reference evidence="1" key="1">
    <citation type="submission" date="2023-04" db="EMBL/GenBank/DDBJ databases">
        <title>Phytophthora fragariaefolia NBRC 109709.</title>
        <authorList>
            <person name="Ichikawa N."/>
            <person name="Sato H."/>
            <person name="Tonouchi N."/>
        </authorList>
    </citation>
    <scope>NUCLEOTIDE SEQUENCE</scope>
    <source>
        <strain evidence="1">NBRC 109709</strain>
    </source>
</reference>
<dbReference type="Proteomes" id="UP001165121">
    <property type="component" value="Unassembled WGS sequence"/>
</dbReference>
<protein>
    <submittedName>
        <fullName evidence="1">Unnamed protein product</fullName>
    </submittedName>
</protein>